<dbReference type="PANTHER" id="PTHR30561">
    <property type="entry name" value="SMR FAMILY PROTON-DEPENDENT DRUG EFFLUX TRANSPORTER SUGE"/>
    <property type="match status" value="1"/>
</dbReference>
<feature type="transmembrane region" description="Helical" evidence="8">
    <location>
        <begin position="29"/>
        <end position="50"/>
    </location>
</feature>
<proteinExistence type="inferred from homology"/>
<protein>
    <submittedName>
        <fullName evidence="9">Small multidrug resistance protein</fullName>
    </submittedName>
</protein>
<dbReference type="InterPro" id="IPR000390">
    <property type="entry name" value="Small_drug/metabolite_transptr"/>
</dbReference>
<comment type="similarity">
    <text evidence="7">Belongs to the drug/metabolite transporter (DMT) superfamily. Small multidrug resistance (SMR) (TC 2.A.7.1) family.</text>
</comment>
<keyword evidence="2" id="KW-0813">Transport</keyword>
<feature type="transmembrane region" description="Helical" evidence="8">
    <location>
        <begin position="84"/>
        <end position="103"/>
    </location>
</feature>
<dbReference type="GO" id="GO:0022857">
    <property type="term" value="F:transmembrane transporter activity"/>
    <property type="evidence" value="ECO:0007669"/>
    <property type="project" value="InterPro"/>
</dbReference>
<name>A0A075X5V5_9CYAN</name>
<dbReference type="Gene3D" id="1.10.3730.20">
    <property type="match status" value="1"/>
</dbReference>
<keyword evidence="5 8" id="KW-1133">Transmembrane helix</keyword>
<dbReference type="InterPro" id="IPR045324">
    <property type="entry name" value="Small_multidrug_res"/>
</dbReference>
<dbReference type="SUPFAM" id="SSF103481">
    <property type="entry name" value="Multidrug resistance efflux transporter EmrE"/>
    <property type="match status" value="1"/>
</dbReference>
<evidence type="ECO:0000256" key="1">
    <source>
        <dbReference type="ARBA" id="ARBA00004651"/>
    </source>
</evidence>
<keyword evidence="4 7" id="KW-0812">Transmembrane</keyword>
<keyword evidence="6 8" id="KW-0472">Membrane</keyword>
<feature type="transmembrane region" description="Helical" evidence="8">
    <location>
        <begin position="57"/>
        <end position="78"/>
    </location>
</feature>
<dbReference type="AlphaFoldDB" id="A0A075X5V5"/>
<reference evidence="9" key="1">
    <citation type="journal article" date="2014" name="BMC Microbiol.">
        <title>Comparative analysis of hapalindole, ambiguine and welwitindolinone gene clusters and reconstitution of indole-isonitrile biosynthesis from cyanobacteria.</title>
        <authorList>
            <person name="Micallef M.L."/>
            <person name="Sharma D."/>
            <person name="Bunn B.M."/>
            <person name="Gerwick L."/>
            <person name="Viswanathan R."/>
            <person name="Moffitt M.C."/>
        </authorList>
    </citation>
    <scope>NUCLEOTIDE SEQUENCE</scope>
    <source>
        <strain evidence="9">UH HT-29-1</strain>
    </source>
</reference>
<evidence type="ECO:0000256" key="4">
    <source>
        <dbReference type="ARBA" id="ARBA00022692"/>
    </source>
</evidence>
<dbReference type="PANTHER" id="PTHR30561:SF1">
    <property type="entry name" value="MULTIDRUG TRANSPORTER EMRE"/>
    <property type="match status" value="1"/>
</dbReference>
<dbReference type="InterPro" id="IPR037185">
    <property type="entry name" value="EmrE-like"/>
</dbReference>
<evidence type="ECO:0000256" key="3">
    <source>
        <dbReference type="ARBA" id="ARBA00022475"/>
    </source>
</evidence>
<evidence type="ECO:0000256" key="6">
    <source>
        <dbReference type="ARBA" id="ARBA00023136"/>
    </source>
</evidence>
<sequence length="105" mass="11435">MAWFFLFLAIACEIFGTISLKLANVFSQPIYLMGAVVGYPLAFSFFGFSLKKIEVSIGYAIWSGIGIVGTSLLGSIIFQENFRPVKALFIGLIFVGVIGLNLIES</sequence>
<dbReference type="EMBL" id="KJ767018">
    <property type="protein sequence ID" value="AIH14815.1"/>
    <property type="molecule type" value="Genomic_DNA"/>
</dbReference>
<evidence type="ECO:0000256" key="7">
    <source>
        <dbReference type="RuleBase" id="RU003942"/>
    </source>
</evidence>
<dbReference type="GO" id="GO:0005886">
    <property type="term" value="C:plasma membrane"/>
    <property type="evidence" value="ECO:0007669"/>
    <property type="project" value="UniProtKB-SubCell"/>
</dbReference>
<dbReference type="FunFam" id="1.10.3730.20:FF:000001">
    <property type="entry name" value="Quaternary ammonium compound resistance transporter SugE"/>
    <property type="match status" value="1"/>
</dbReference>
<keyword evidence="3" id="KW-1003">Cell membrane</keyword>
<evidence type="ECO:0000256" key="5">
    <source>
        <dbReference type="ARBA" id="ARBA00022989"/>
    </source>
</evidence>
<dbReference type="Pfam" id="PF00893">
    <property type="entry name" value="Multi_Drug_Res"/>
    <property type="match status" value="1"/>
</dbReference>
<evidence type="ECO:0000256" key="8">
    <source>
        <dbReference type="SAM" id="Phobius"/>
    </source>
</evidence>
<evidence type="ECO:0000313" key="9">
    <source>
        <dbReference type="EMBL" id="AIH14815.1"/>
    </source>
</evidence>
<evidence type="ECO:0000256" key="2">
    <source>
        <dbReference type="ARBA" id="ARBA00022448"/>
    </source>
</evidence>
<organism evidence="9">
    <name type="scientific">Westiella intricata UH HT-29-1</name>
    <dbReference type="NCBI Taxonomy" id="1524912"/>
    <lineage>
        <taxon>Bacteria</taxon>
        <taxon>Bacillati</taxon>
        <taxon>Cyanobacteriota</taxon>
        <taxon>Cyanophyceae</taxon>
        <taxon>Nostocales</taxon>
        <taxon>Hapalosiphonaceae</taxon>
        <taxon>Westiella</taxon>
    </lineage>
</organism>
<gene>
    <name evidence="9" type="primary">welE4</name>
</gene>
<comment type="subcellular location">
    <subcellularLocation>
        <location evidence="1 7">Cell membrane</location>
        <topology evidence="1 7">Multi-pass membrane protein</topology>
    </subcellularLocation>
</comment>
<accession>A0A075X5V5</accession>